<dbReference type="PROSITE" id="PS51625">
    <property type="entry name" value="SAM_MT_TRMB"/>
    <property type="match status" value="1"/>
</dbReference>
<organism evidence="8 9">
    <name type="scientific">Candidatus Enterousia avicola</name>
    <dbReference type="NCBI Taxonomy" id="2840787"/>
    <lineage>
        <taxon>Bacteria</taxon>
        <taxon>Pseudomonadati</taxon>
        <taxon>Pseudomonadota</taxon>
        <taxon>Alphaproteobacteria</taxon>
        <taxon>Candidatus Enterousia</taxon>
    </lineage>
</organism>
<accession>A0A9D1MSD3</accession>
<dbReference type="PANTHER" id="PTHR23417">
    <property type="entry name" value="3-DEOXY-D-MANNO-OCTULOSONIC-ACID TRANSFERASE/TRNA GUANINE-N 7 - -METHYLTRANSFERASE"/>
    <property type="match status" value="1"/>
</dbReference>
<dbReference type="AlphaFoldDB" id="A0A9D1MSD3"/>
<dbReference type="InterPro" id="IPR003358">
    <property type="entry name" value="tRNA_(Gua-N-7)_MeTrfase_Trmb"/>
</dbReference>
<dbReference type="PANTHER" id="PTHR23417:SF14">
    <property type="entry name" value="PENTACOTRIPEPTIDE-REPEAT REGION OF PRORP DOMAIN-CONTAINING PROTEIN"/>
    <property type="match status" value="1"/>
</dbReference>
<dbReference type="HAMAP" id="MF_01057">
    <property type="entry name" value="tRNA_methyltr_TrmB"/>
    <property type="match status" value="1"/>
</dbReference>
<evidence type="ECO:0000256" key="3">
    <source>
        <dbReference type="ARBA" id="ARBA00022603"/>
    </source>
</evidence>
<protein>
    <recommendedName>
        <fullName evidence="7">tRNA (guanine-N(7)-)-methyltransferase</fullName>
        <ecNumber evidence="7">2.1.1.33</ecNumber>
    </recommendedName>
    <alternativeName>
        <fullName evidence="7">tRNA (guanine(46)-N(7))-methyltransferase</fullName>
    </alternativeName>
    <alternativeName>
        <fullName evidence="7">tRNA(m7G46)-methyltransferase</fullName>
    </alternativeName>
</protein>
<dbReference type="GO" id="GO:0043527">
    <property type="term" value="C:tRNA methyltransferase complex"/>
    <property type="evidence" value="ECO:0007669"/>
    <property type="project" value="TreeGrafter"/>
</dbReference>
<keyword evidence="4 7" id="KW-0808">Transferase</keyword>
<proteinExistence type="inferred from homology"/>
<feature type="binding site" evidence="7">
    <location>
        <position position="161"/>
    </location>
    <ligand>
        <name>substrate</name>
    </ligand>
</feature>
<reference evidence="8" key="1">
    <citation type="submission" date="2020-10" db="EMBL/GenBank/DDBJ databases">
        <authorList>
            <person name="Gilroy R."/>
        </authorList>
    </citation>
    <scope>NUCLEOTIDE SEQUENCE</scope>
    <source>
        <strain evidence="8">CHK136-897</strain>
    </source>
</reference>
<dbReference type="CDD" id="cd02440">
    <property type="entry name" value="AdoMet_MTases"/>
    <property type="match status" value="1"/>
</dbReference>
<reference evidence="8" key="2">
    <citation type="journal article" date="2021" name="PeerJ">
        <title>Extensive microbial diversity within the chicken gut microbiome revealed by metagenomics and culture.</title>
        <authorList>
            <person name="Gilroy R."/>
            <person name="Ravi A."/>
            <person name="Getino M."/>
            <person name="Pursley I."/>
            <person name="Horton D.L."/>
            <person name="Alikhan N.F."/>
            <person name="Baker D."/>
            <person name="Gharbi K."/>
            <person name="Hall N."/>
            <person name="Watson M."/>
            <person name="Adriaenssens E.M."/>
            <person name="Foster-Nyarko E."/>
            <person name="Jarju S."/>
            <person name="Secka A."/>
            <person name="Antonio M."/>
            <person name="Oren A."/>
            <person name="Chaudhuri R.R."/>
            <person name="La Ragione R."/>
            <person name="Hildebrand F."/>
            <person name="Pallen M.J."/>
        </authorList>
    </citation>
    <scope>NUCLEOTIDE SEQUENCE</scope>
    <source>
        <strain evidence="8">CHK136-897</strain>
    </source>
</reference>
<feature type="binding site" evidence="7">
    <location>
        <position position="71"/>
    </location>
    <ligand>
        <name>S-adenosyl-L-methionine</name>
        <dbReference type="ChEBI" id="CHEBI:59789"/>
    </ligand>
</feature>
<feature type="region of interest" description="Interaction with RNA" evidence="7">
    <location>
        <begin position="131"/>
        <end position="136"/>
    </location>
</feature>
<keyword evidence="6 7" id="KW-0819">tRNA processing</keyword>
<comment type="caution">
    <text evidence="8">The sequence shown here is derived from an EMBL/GenBank/DDBJ whole genome shotgun (WGS) entry which is preliminary data.</text>
</comment>
<evidence type="ECO:0000256" key="4">
    <source>
        <dbReference type="ARBA" id="ARBA00022679"/>
    </source>
</evidence>
<keyword evidence="5 7" id="KW-0949">S-adenosyl-L-methionine</keyword>
<dbReference type="InterPro" id="IPR029063">
    <property type="entry name" value="SAM-dependent_MTases_sf"/>
</dbReference>
<feature type="binding site" evidence="7">
    <location>
        <position position="104"/>
    </location>
    <ligand>
        <name>S-adenosyl-L-methionine</name>
        <dbReference type="ChEBI" id="CHEBI:59789"/>
    </ligand>
</feature>
<dbReference type="EC" id="2.1.1.33" evidence="7"/>
<comment type="caution">
    <text evidence="7">Lacks conserved residue(s) required for the propagation of feature annotation.</text>
</comment>
<comment type="pathway">
    <text evidence="7">tRNA modification; N(7)-methylguanine-tRNA biosynthesis.</text>
</comment>
<feature type="binding site" evidence="7">
    <location>
        <position position="125"/>
    </location>
    <ligand>
        <name>S-adenosyl-L-methionine</name>
        <dbReference type="ChEBI" id="CHEBI:59789"/>
    </ligand>
</feature>
<comment type="function">
    <text evidence="2 7">Catalyzes the formation of N(7)-methylguanine at position 46 (m7G46) in tRNA.</text>
</comment>
<dbReference type="Pfam" id="PF02390">
    <property type="entry name" value="Methyltransf_4"/>
    <property type="match status" value="1"/>
</dbReference>
<name>A0A9D1MSD3_9PROT</name>
<dbReference type="SUPFAM" id="SSF53335">
    <property type="entry name" value="S-adenosyl-L-methionine-dependent methyltransferases"/>
    <property type="match status" value="1"/>
</dbReference>
<evidence type="ECO:0000313" key="9">
    <source>
        <dbReference type="Proteomes" id="UP000824142"/>
    </source>
</evidence>
<dbReference type="EMBL" id="DVNO01000036">
    <property type="protein sequence ID" value="HIU65788.1"/>
    <property type="molecule type" value="Genomic_DNA"/>
</dbReference>
<keyword evidence="3 7" id="KW-0489">Methyltransferase</keyword>
<evidence type="ECO:0000256" key="1">
    <source>
        <dbReference type="ARBA" id="ARBA00000142"/>
    </source>
</evidence>
<evidence type="ECO:0000256" key="7">
    <source>
        <dbReference type="HAMAP-Rule" id="MF_01057"/>
    </source>
</evidence>
<evidence type="ECO:0000313" key="8">
    <source>
        <dbReference type="EMBL" id="HIU65788.1"/>
    </source>
</evidence>
<feature type="binding site" evidence="7">
    <location>
        <position position="129"/>
    </location>
    <ligand>
        <name>substrate</name>
    </ligand>
</feature>
<dbReference type="Proteomes" id="UP000824142">
    <property type="component" value="Unassembled WGS sequence"/>
</dbReference>
<feature type="binding site" evidence="7">
    <location>
        <position position="46"/>
    </location>
    <ligand>
        <name>S-adenosyl-L-methionine</name>
        <dbReference type="ChEBI" id="CHEBI:59789"/>
    </ligand>
</feature>
<dbReference type="InterPro" id="IPR055361">
    <property type="entry name" value="tRNA_methyltr_TrmB_bact"/>
</dbReference>
<evidence type="ECO:0000256" key="2">
    <source>
        <dbReference type="ARBA" id="ARBA00003015"/>
    </source>
</evidence>
<gene>
    <name evidence="7 8" type="primary">trmB</name>
    <name evidence="8" type="ORF">IAC63_04095</name>
</gene>
<evidence type="ECO:0000256" key="5">
    <source>
        <dbReference type="ARBA" id="ARBA00022691"/>
    </source>
</evidence>
<sequence>MEKQEIRTFGRRHGKKLSARQNLLLEAVLPTIKPANLPLNTSMILEIGFGSGEHLREISRQMPDKIIIGAEPFMNGVASLLSAITDTNNSIRSEYKNIRIFPDDVRDFLHNTDSKFEQIWVLHPDPWPKARHEKRRLLNAEFLTLLSKHLTPNGEIIIGTDHWEYFDWIIEQVKHTTLTATIPDLATIHTRYQEKNKAGTTSPKYMVLTNS</sequence>
<evidence type="ECO:0000256" key="6">
    <source>
        <dbReference type="ARBA" id="ARBA00022694"/>
    </source>
</evidence>
<comment type="similarity">
    <text evidence="7">Belongs to the class I-like SAM-binding methyltransferase superfamily. TrmB family.</text>
</comment>
<dbReference type="GO" id="GO:0008176">
    <property type="term" value="F:tRNA (guanine(46)-N7)-methyltransferase activity"/>
    <property type="evidence" value="ECO:0007669"/>
    <property type="project" value="UniProtKB-UniRule"/>
</dbReference>
<dbReference type="Gene3D" id="3.40.50.150">
    <property type="entry name" value="Vaccinia Virus protein VP39"/>
    <property type="match status" value="1"/>
</dbReference>
<comment type="catalytic activity">
    <reaction evidence="1 7">
        <text>guanosine(46) in tRNA + S-adenosyl-L-methionine = N(7)-methylguanosine(46) in tRNA + S-adenosyl-L-homocysteine</text>
        <dbReference type="Rhea" id="RHEA:42708"/>
        <dbReference type="Rhea" id="RHEA-COMP:10188"/>
        <dbReference type="Rhea" id="RHEA-COMP:10189"/>
        <dbReference type="ChEBI" id="CHEBI:57856"/>
        <dbReference type="ChEBI" id="CHEBI:59789"/>
        <dbReference type="ChEBI" id="CHEBI:74269"/>
        <dbReference type="ChEBI" id="CHEBI:74480"/>
        <dbReference type="EC" id="2.1.1.33"/>
    </reaction>
</comment>